<keyword evidence="2" id="KW-1185">Reference proteome</keyword>
<organism evidence="1 2">
    <name type="scientific">Ktedonobacter robiniae</name>
    <dbReference type="NCBI Taxonomy" id="2778365"/>
    <lineage>
        <taxon>Bacteria</taxon>
        <taxon>Bacillati</taxon>
        <taxon>Chloroflexota</taxon>
        <taxon>Ktedonobacteria</taxon>
        <taxon>Ktedonobacterales</taxon>
        <taxon>Ktedonobacteraceae</taxon>
        <taxon>Ktedonobacter</taxon>
    </lineage>
</organism>
<dbReference type="Proteomes" id="UP000654345">
    <property type="component" value="Unassembled WGS sequence"/>
</dbReference>
<comment type="caution">
    <text evidence="1">The sequence shown here is derived from an EMBL/GenBank/DDBJ whole genome shotgun (WGS) entry which is preliminary data.</text>
</comment>
<accession>A0ABQ3V4Z9</accession>
<reference evidence="1 2" key="1">
    <citation type="journal article" date="2021" name="Int. J. Syst. Evol. Microbiol.">
        <title>Reticulibacter mediterranei gen. nov., sp. nov., within the new family Reticulibacteraceae fam. nov., and Ktedonospora formicarum gen. nov., sp. nov., Ktedonobacter robiniae sp. nov., Dictyobacter formicarum sp. nov. and Dictyobacter arantiisoli sp. nov., belonging to the class Ktedonobacteria.</title>
        <authorList>
            <person name="Yabe S."/>
            <person name="Zheng Y."/>
            <person name="Wang C.M."/>
            <person name="Sakai Y."/>
            <person name="Abe K."/>
            <person name="Yokota A."/>
            <person name="Donadio S."/>
            <person name="Cavaletti L."/>
            <person name="Monciardini P."/>
        </authorList>
    </citation>
    <scope>NUCLEOTIDE SEQUENCE [LARGE SCALE GENOMIC DNA]</scope>
    <source>
        <strain evidence="1 2">SOSP1-30</strain>
    </source>
</reference>
<sequence length="72" mass="8084">MRRIALPNVNRIMSRDWLNIRSEPMKSMGVDVVALEQNLRAKVRGEVRFDAGSLALYTTDASNYSSVAQSRA</sequence>
<gene>
    <name evidence="1" type="ORF">KSB_85580</name>
</gene>
<evidence type="ECO:0000313" key="1">
    <source>
        <dbReference type="EMBL" id="GHO60083.1"/>
    </source>
</evidence>
<dbReference type="RefSeq" id="WP_201376262.1">
    <property type="nucleotide sequence ID" value="NZ_BNJG01000004.1"/>
</dbReference>
<proteinExistence type="predicted"/>
<evidence type="ECO:0000313" key="2">
    <source>
        <dbReference type="Proteomes" id="UP000654345"/>
    </source>
</evidence>
<name>A0ABQ3V4Z9_9CHLR</name>
<protein>
    <submittedName>
        <fullName evidence="1">Uncharacterized protein</fullName>
    </submittedName>
</protein>
<dbReference type="EMBL" id="BNJG01000004">
    <property type="protein sequence ID" value="GHO60083.1"/>
    <property type="molecule type" value="Genomic_DNA"/>
</dbReference>